<evidence type="ECO:0000313" key="2">
    <source>
        <dbReference type="EMBL" id="OIQ83718.1"/>
    </source>
</evidence>
<feature type="compositionally biased region" description="Basic and acidic residues" evidence="1">
    <location>
        <begin position="1"/>
        <end position="10"/>
    </location>
</feature>
<feature type="compositionally biased region" description="Basic and acidic residues" evidence="1">
    <location>
        <begin position="17"/>
        <end position="30"/>
    </location>
</feature>
<feature type="region of interest" description="Disordered" evidence="1">
    <location>
        <begin position="182"/>
        <end position="202"/>
    </location>
</feature>
<organism evidence="2">
    <name type="scientific">mine drainage metagenome</name>
    <dbReference type="NCBI Taxonomy" id="410659"/>
    <lineage>
        <taxon>unclassified sequences</taxon>
        <taxon>metagenomes</taxon>
        <taxon>ecological metagenomes</taxon>
    </lineage>
</organism>
<feature type="compositionally biased region" description="Acidic residues" evidence="1">
    <location>
        <begin position="190"/>
        <end position="202"/>
    </location>
</feature>
<gene>
    <name evidence="2" type="ORF">GALL_344780</name>
</gene>
<proteinExistence type="predicted"/>
<reference evidence="2" key="1">
    <citation type="submission" date="2016-10" db="EMBL/GenBank/DDBJ databases">
        <title>Sequence of Gallionella enrichment culture.</title>
        <authorList>
            <person name="Poehlein A."/>
            <person name="Muehling M."/>
            <person name="Daniel R."/>
        </authorList>
    </citation>
    <scope>NUCLEOTIDE SEQUENCE</scope>
</reference>
<protein>
    <submittedName>
        <fullName evidence="2">Uncharacterized protein</fullName>
    </submittedName>
</protein>
<name>A0A1J5QJQ6_9ZZZZ</name>
<comment type="caution">
    <text evidence="2">The sequence shown here is derived from an EMBL/GenBank/DDBJ whole genome shotgun (WGS) entry which is preliminary data.</text>
</comment>
<accession>A0A1J5QJQ6</accession>
<dbReference type="EMBL" id="MLJW01000678">
    <property type="protein sequence ID" value="OIQ83718.1"/>
    <property type="molecule type" value="Genomic_DNA"/>
</dbReference>
<sequence>MTRDQHHGTGEPDSPDSNDRMPDGDLDRSDSTIGRTPPVDGTTMHTAVEALATALHGYVDTVIGVRTEFNAHDADEDPRVLALENRISALNGALYDEIHRLLGLHPDLTTLAWTNRWAQNDPDAARPQTDLDTFSLGFVVSPTTGPTASTLDAVLELLDAGGEALVAQLTGAGFEVLEWATTRGGPAPFDDLEDDDEDEDDE</sequence>
<dbReference type="AlphaFoldDB" id="A0A1J5QJQ6"/>
<feature type="region of interest" description="Disordered" evidence="1">
    <location>
        <begin position="1"/>
        <end position="43"/>
    </location>
</feature>
<evidence type="ECO:0000256" key="1">
    <source>
        <dbReference type="SAM" id="MobiDB-lite"/>
    </source>
</evidence>